<reference evidence="2 3" key="1">
    <citation type="journal article" date="2013" name="Genome Announc.">
        <title>Draft Genome Sequence of Staphylococcus simulans UMC-CNS-990, Isolated from a Case of Chronic Bovine Mastitis.</title>
        <authorList>
            <person name="Calcutt M.J."/>
            <person name="Foecking M.F."/>
            <person name="Hsieh H.Y."/>
            <person name="Perry J."/>
            <person name="Stewart G.C."/>
            <person name="Middleton J.R."/>
        </authorList>
    </citation>
    <scope>NUCLEOTIDE SEQUENCE [LARGE SCALE GENOMIC DNA]</scope>
    <source>
        <strain evidence="2 3">UMC-CNS-990</strain>
    </source>
</reference>
<evidence type="ECO:0000313" key="3">
    <source>
        <dbReference type="Proteomes" id="UP000017131"/>
    </source>
</evidence>
<feature type="transmembrane region" description="Helical" evidence="1">
    <location>
        <begin position="6"/>
        <end position="23"/>
    </location>
</feature>
<keyword evidence="1" id="KW-0472">Membrane</keyword>
<dbReference type="RefSeq" id="WP_023015313.1">
    <property type="nucleotide sequence ID" value="NZ_AXDY01000004.1"/>
</dbReference>
<dbReference type="Proteomes" id="UP000017131">
    <property type="component" value="Unassembled WGS sequence"/>
</dbReference>
<proteinExistence type="predicted"/>
<evidence type="ECO:0008006" key="4">
    <source>
        <dbReference type="Google" id="ProtNLM"/>
    </source>
</evidence>
<keyword evidence="3" id="KW-1185">Reference proteome</keyword>
<keyword evidence="1" id="KW-0812">Transmembrane</keyword>
<comment type="caution">
    <text evidence="2">The sequence shown here is derived from an EMBL/GenBank/DDBJ whole genome shotgun (WGS) entry which is preliminary data.</text>
</comment>
<organism evidence="2 3">
    <name type="scientific">Staphylococcus simulans UMC-CNS-990</name>
    <dbReference type="NCBI Taxonomy" id="1405498"/>
    <lineage>
        <taxon>Bacteria</taxon>
        <taxon>Bacillati</taxon>
        <taxon>Bacillota</taxon>
        <taxon>Bacilli</taxon>
        <taxon>Bacillales</taxon>
        <taxon>Staphylococcaceae</taxon>
        <taxon>Staphylococcus</taxon>
    </lineage>
</organism>
<dbReference type="EMBL" id="AXDY01000004">
    <property type="protein sequence ID" value="ERS93558.1"/>
    <property type="molecule type" value="Genomic_DNA"/>
</dbReference>
<protein>
    <recommendedName>
        <fullName evidence="4">Phage protein</fullName>
    </recommendedName>
</protein>
<keyword evidence="1" id="KW-1133">Transmembrane helix</keyword>
<name>A0ABN0PD69_STASI</name>
<accession>A0ABN0PD69</accession>
<evidence type="ECO:0000313" key="2">
    <source>
        <dbReference type="EMBL" id="ERS93558.1"/>
    </source>
</evidence>
<feature type="transmembrane region" description="Helical" evidence="1">
    <location>
        <begin position="30"/>
        <end position="49"/>
    </location>
</feature>
<gene>
    <name evidence="2" type="ORF">SSIM_04990</name>
</gene>
<sequence length="72" mass="8600">MHKSFWIAYAFCFASTFTLTFITQDFIISAAWSFLLSLAVYLFFDVWYFEEDETEEAVDDGEEYITLFTIKY</sequence>
<evidence type="ECO:0000256" key="1">
    <source>
        <dbReference type="SAM" id="Phobius"/>
    </source>
</evidence>